<organism evidence="5">
    <name type="scientific">Bifidobacterium aquikefiricola</name>
    <dbReference type="NCBI Taxonomy" id="3059038"/>
    <lineage>
        <taxon>Bacteria</taxon>
        <taxon>Bacillati</taxon>
        <taxon>Actinomycetota</taxon>
        <taxon>Actinomycetes</taxon>
        <taxon>Bifidobacteriales</taxon>
        <taxon>Bifidobacteriaceae</taxon>
        <taxon>Bifidobacterium</taxon>
    </lineage>
</organism>
<dbReference type="InterPro" id="IPR028082">
    <property type="entry name" value="Peripla_BP_I"/>
</dbReference>
<dbReference type="SUPFAM" id="SSF53822">
    <property type="entry name" value="Periplasmic binding protein-like I"/>
    <property type="match status" value="1"/>
</dbReference>
<dbReference type="AlphaFoldDB" id="A0AB39U7T8"/>
<dbReference type="RefSeq" id="WP_369344572.1">
    <property type="nucleotide sequence ID" value="NZ_CP129674.1"/>
</dbReference>
<dbReference type="Gene3D" id="3.40.50.2300">
    <property type="match status" value="2"/>
</dbReference>
<dbReference type="PROSITE" id="PS50932">
    <property type="entry name" value="HTH_LACI_2"/>
    <property type="match status" value="1"/>
</dbReference>
<evidence type="ECO:0000256" key="1">
    <source>
        <dbReference type="ARBA" id="ARBA00023015"/>
    </source>
</evidence>
<dbReference type="Gene3D" id="1.10.260.40">
    <property type="entry name" value="lambda repressor-like DNA-binding domains"/>
    <property type="match status" value="1"/>
</dbReference>
<evidence type="ECO:0000259" key="4">
    <source>
        <dbReference type="PROSITE" id="PS50932"/>
    </source>
</evidence>
<dbReference type="GO" id="GO:0003700">
    <property type="term" value="F:DNA-binding transcription factor activity"/>
    <property type="evidence" value="ECO:0007669"/>
    <property type="project" value="TreeGrafter"/>
</dbReference>
<keyword evidence="1" id="KW-0805">Transcription regulation</keyword>
<proteinExistence type="predicted"/>
<dbReference type="InterPro" id="IPR046335">
    <property type="entry name" value="LacI/GalR-like_sensor"/>
</dbReference>
<dbReference type="InterPro" id="IPR000843">
    <property type="entry name" value="HTH_LacI"/>
</dbReference>
<dbReference type="Pfam" id="PF00356">
    <property type="entry name" value="LacI"/>
    <property type="match status" value="1"/>
</dbReference>
<reference evidence="5" key="1">
    <citation type="submission" date="2023-07" db="EMBL/GenBank/DDBJ databases">
        <title>Bifidobacterium aquikefiriaerophilum sp. nov. and Bifidobacterium eccum sp. nov., isolated from water kefir.</title>
        <authorList>
            <person name="Breselge S."/>
            <person name="Bellassi P."/>
            <person name="Barcenilla C."/>
            <person name="Alvarez-Ordonez A."/>
            <person name="Morelli L."/>
            <person name="Cotter P.D."/>
        </authorList>
    </citation>
    <scope>NUCLEOTIDE SEQUENCE</scope>
    <source>
        <strain evidence="5">WK041_4_12</strain>
    </source>
</reference>
<keyword evidence="3" id="KW-0804">Transcription</keyword>
<dbReference type="PANTHER" id="PTHR30146:SF109">
    <property type="entry name" value="HTH-TYPE TRANSCRIPTIONAL REGULATOR GALS"/>
    <property type="match status" value="1"/>
</dbReference>
<name>A0AB39U7T8_9BIFI</name>
<dbReference type="SMART" id="SM00354">
    <property type="entry name" value="HTH_LACI"/>
    <property type="match status" value="1"/>
</dbReference>
<dbReference type="PROSITE" id="PS00356">
    <property type="entry name" value="HTH_LACI_1"/>
    <property type="match status" value="1"/>
</dbReference>
<keyword evidence="2 5" id="KW-0238">DNA-binding</keyword>
<dbReference type="CDD" id="cd01392">
    <property type="entry name" value="HTH_LacI"/>
    <property type="match status" value="1"/>
</dbReference>
<sequence>MSSANGTRHGSKRPSIFEVARCAGVSHQTVSRVINHSQDVSDSTRAKVQKTIDRLGYRPSNSARALASSRSRTIGFIAGGVQFYGPVSSMSAIESVARSHSLFMSVGMIDESKASKKDVEELCEMFLEQNVDAFIFLAPTDLMFAAACQARITQPKVIITSTHGAMSIEEGLAHSHGTQDVSFLGIDQWSAMRDVAALVRSLDHRTALYLAGPRQWRDAHTRLQAWQTFCTQLNIHTDVIRASSWSAGEAYALMNHFLDEVGSGGSALPTVVVTSNDNQAIGCSRAMHEHGIRVPQDMSLVGFDDMPGMDNLSVPLTTVHPHFDQLGTLAMREVLALLNEGPHPLFRESLHGAGLVPATLMKRRSLAQARSK</sequence>
<dbReference type="KEGG" id="baqk:QN215_02545"/>
<dbReference type="SUPFAM" id="SSF47413">
    <property type="entry name" value="lambda repressor-like DNA-binding domains"/>
    <property type="match status" value="1"/>
</dbReference>
<dbReference type="PANTHER" id="PTHR30146">
    <property type="entry name" value="LACI-RELATED TRANSCRIPTIONAL REPRESSOR"/>
    <property type="match status" value="1"/>
</dbReference>
<accession>A0AB39U7T8</accession>
<evidence type="ECO:0000256" key="2">
    <source>
        <dbReference type="ARBA" id="ARBA00023125"/>
    </source>
</evidence>
<feature type="domain" description="HTH lacI-type" evidence="4">
    <location>
        <begin position="14"/>
        <end position="68"/>
    </location>
</feature>
<dbReference type="GO" id="GO:0000976">
    <property type="term" value="F:transcription cis-regulatory region binding"/>
    <property type="evidence" value="ECO:0007669"/>
    <property type="project" value="TreeGrafter"/>
</dbReference>
<protein>
    <submittedName>
        <fullName evidence="5">LacI family DNA-binding transcriptional regulator</fullName>
    </submittedName>
</protein>
<evidence type="ECO:0000256" key="3">
    <source>
        <dbReference type="ARBA" id="ARBA00023163"/>
    </source>
</evidence>
<gene>
    <name evidence="5" type="ORF">QN215_02545</name>
</gene>
<evidence type="ECO:0000313" key="5">
    <source>
        <dbReference type="EMBL" id="XDS45023.1"/>
    </source>
</evidence>
<dbReference type="Pfam" id="PF13377">
    <property type="entry name" value="Peripla_BP_3"/>
    <property type="match status" value="1"/>
</dbReference>
<dbReference type="EMBL" id="CP129674">
    <property type="protein sequence ID" value="XDS45023.1"/>
    <property type="molecule type" value="Genomic_DNA"/>
</dbReference>
<dbReference type="InterPro" id="IPR010982">
    <property type="entry name" value="Lambda_DNA-bd_dom_sf"/>
</dbReference>